<sequence length="416" mass="47579">MAKPMNNESIYQQYMYSYPHKTAYRELNNIAFADVKSRIYEHKTHLYIHMPFCQSRCGFCNLFSCTGADNAFIDNYIEAIIVQARQMQLAPVDWASFTIGGGTPLLLNVGQLSRLFSRVFDELQVDAQIFKAIETSPSDTTAEKVALLCQLAVNRVSIGIQSFNDLELATLHRRHSAENAHRALELLRRGNFPILNIDIIYGIPGQTATSLMASLNQALDYQPDELFLYPLYNMPRQPDMYSLYIEARDRLLHEGYTQTSMRRFVRVNNESTAESCGFENSLALGAGGRSYLGNLHYCTPWSQNQPASRQIVANFIARPDKTQIHHGYVLSQAEMKRRFIIKNLFFYKGLSLSDYQHQFFSEVLSDFPLLGDFIKQDYCHQQDNRILLTVQGLALSDQLGPQFISPEVHSLETHKR</sequence>
<dbReference type="SFLD" id="SFLDS00029">
    <property type="entry name" value="Radical_SAM"/>
    <property type="match status" value="1"/>
</dbReference>
<organism evidence="3 4">
    <name type="scientific">Escherichia fergusonii (strain ATCC 35469 / DSM 13698 / CCUG 18766 / IAM 14443 / JCM 21226 / LMG 7866 / NBRC 102419 / NCTC 12128 / CDC 0568-73)</name>
    <dbReference type="NCBI Taxonomy" id="585054"/>
    <lineage>
        <taxon>Bacteria</taxon>
        <taxon>Pseudomonadati</taxon>
        <taxon>Pseudomonadota</taxon>
        <taxon>Gammaproteobacteria</taxon>
        <taxon>Enterobacterales</taxon>
        <taxon>Enterobacteriaceae</taxon>
        <taxon>Escherichia</taxon>
    </lineage>
</organism>
<protein>
    <submittedName>
        <fullName evidence="3">Coproporphyrinogen III oxidase and related FeS oxidoreductase</fullName>
        <ecNumber evidence="3">1.3.99.22</ecNumber>
    </submittedName>
</protein>
<dbReference type="InterPro" id="IPR058240">
    <property type="entry name" value="rSAM_sf"/>
</dbReference>
<dbReference type="InterPro" id="IPR007197">
    <property type="entry name" value="rSAM"/>
</dbReference>
<dbReference type="GO" id="GO:0016491">
    <property type="term" value="F:oxidoreductase activity"/>
    <property type="evidence" value="ECO:0007669"/>
    <property type="project" value="UniProtKB-KW"/>
</dbReference>
<dbReference type="InterPro" id="IPR023404">
    <property type="entry name" value="rSAM_horseshoe"/>
</dbReference>
<reference evidence="4" key="1">
    <citation type="journal article" date="2009" name="PLoS Genet.">
        <title>Organised genome dynamics in the Escherichia coli species results in highly diverse adaptive paths.</title>
        <authorList>
            <person name="Touchon M."/>
            <person name="Hoede C."/>
            <person name="Tenaillon O."/>
            <person name="Barbe V."/>
            <person name="Baeriswyl S."/>
            <person name="Bidet P."/>
            <person name="Bingen E."/>
            <person name="Bonacorsi S."/>
            <person name="Bouchier C."/>
            <person name="Bouvet O."/>
            <person name="Calteau A."/>
            <person name="Chiapello H."/>
            <person name="Clermont O."/>
            <person name="Cruveiller S."/>
            <person name="Danchin A."/>
            <person name="Diard M."/>
            <person name="Dossat C."/>
            <person name="Karoui M.E."/>
            <person name="Frapy E."/>
            <person name="Garry L."/>
            <person name="Ghigo J.M."/>
            <person name="Gilles A.M."/>
            <person name="Johnson J."/>
            <person name="Le Bouguenec C."/>
            <person name="Lescat M."/>
            <person name="Mangenot S."/>
            <person name="Martinez-Jehanne V."/>
            <person name="Matic I."/>
            <person name="Nassif X."/>
            <person name="Oztas S."/>
            <person name="Petit M.A."/>
            <person name="Pichon C."/>
            <person name="Rouy Z."/>
            <person name="Ruf C.S."/>
            <person name="Schneider D."/>
            <person name="Tourret J."/>
            <person name="Vacherie B."/>
            <person name="Vallenet D."/>
            <person name="Medigue C."/>
            <person name="Rocha E.P.C."/>
            <person name="Denamur E."/>
        </authorList>
    </citation>
    <scope>NUCLEOTIDE SEQUENCE [LARGE SCALE GENOMIC DNA]</scope>
    <source>
        <strain evidence="4">ATCC 35469 / DSM 13698 / BCRC 15582 / CCUG 18766 / IAM 14443 / JCM 21226 / LMG 7866 / NBRC 102419 / NCTC 12128 / CDC 0568-73</strain>
    </source>
</reference>
<dbReference type="HOGENOM" id="CLU_027579_7_1_6"/>
<dbReference type="SUPFAM" id="SSF102114">
    <property type="entry name" value="Radical SAM enzymes"/>
    <property type="match status" value="1"/>
</dbReference>
<dbReference type="GO" id="GO:0006779">
    <property type="term" value="P:porphyrin-containing compound biosynthetic process"/>
    <property type="evidence" value="ECO:0007669"/>
    <property type="project" value="TreeGrafter"/>
</dbReference>
<evidence type="ECO:0000259" key="2">
    <source>
        <dbReference type="PROSITE" id="PS51918"/>
    </source>
</evidence>
<dbReference type="EC" id="1.3.99.22" evidence="3"/>
<dbReference type="PANTHER" id="PTHR13932">
    <property type="entry name" value="COPROPORPHYRINIGEN III OXIDASE"/>
    <property type="match status" value="1"/>
</dbReference>
<accession>B7LVG8</accession>
<dbReference type="NCBIfam" id="NF006067">
    <property type="entry name" value="PRK08208.1"/>
    <property type="match status" value="1"/>
</dbReference>
<dbReference type="InterPro" id="IPR006638">
    <property type="entry name" value="Elp3/MiaA/NifB-like_rSAM"/>
</dbReference>
<dbReference type="GO" id="GO:0005737">
    <property type="term" value="C:cytoplasm"/>
    <property type="evidence" value="ECO:0007669"/>
    <property type="project" value="TreeGrafter"/>
</dbReference>
<evidence type="ECO:0000313" key="4">
    <source>
        <dbReference type="Proteomes" id="UP000000745"/>
    </source>
</evidence>
<proteinExistence type="predicted"/>
<gene>
    <name evidence="3" type="ordered locus">EFER_3898</name>
</gene>
<comment type="cofactor">
    <cofactor evidence="1">
        <name>[4Fe-4S] cluster</name>
        <dbReference type="ChEBI" id="CHEBI:49883"/>
    </cofactor>
</comment>
<dbReference type="AlphaFoldDB" id="B7LVG8"/>
<dbReference type="EMBL" id="CU928158">
    <property type="protein sequence ID" value="CAQ91332.1"/>
    <property type="molecule type" value="Genomic_DNA"/>
</dbReference>
<dbReference type="Gene3D" id="3.80.30.20">
    <property type="entry name" value="tm_1862 like domain"/>
    <property type="match status" value="1"/>
</dbReference>
<dbReference type="CDD" id="cd01335">
    <property type="entry name" value="Radical_SAM"/>
    <property type="match status" value="1"/>
</dbReference>
<evidence type="ECO:0000313" key="3">
    <source>
        <dbReference type="EMBL" id="CAQ91332.1"/>
    </source>
</evidence>
<feature type="domain" description="Radical SAM core" evidence="2">
    <location>
        <begin position="38"/>
        <end position="263"/>
    </location>
</feature>
<dbReference type="InterPro" id="IPR034505">
    <property type="entry name" value="Coproporphyrinogen-III_oxidase"/>
</dbReference>
<dbReference type="SMART" id="SM00729">
    <property type="entry name" value="Elp3"/>
    <property type="match status" value="1"/>
</dbReference>
<keyword evidence="4" id="KW-1185">Reference proteome</keyword>
<keyword evidence="3" id="KW-0560">Oxidoreductase</keyword>
<dbReference type="PANTHER" id="PTHR13932:SF5">
    <property type="entry name" value="RADICAL S-ADENOSYL METHIONINE DOMAIN-CONTAINING PROTEIN 1, MITOCHONDRIAL"/>
    <property type="match status" value="1"/>
</dbReference>
<dbReference type="GO" id="GO:0051539">
    <property type="term" value="F:4 iron, 4 sulfur cluster binding"/>
    <property type="evidence" value="ECO:0007669"/>
    <property type="project" value="TreeGrafter"/>
</dbReference>
<dbReference type="Proteomes" id="UP000000745">
    <property type="component" value="Chromosome"/>
</dbReference>
<evidence type="ECO:0000256" key="1">
    <source>
        <dbReference type="ARBA" id="ARBA00001966"/>
    </source>
</evidence>
<dbReference type="SFLD" id="SFLDG01065">
    <property type="entry name" value="anaerobic_coproporphyrinogen-I"/>
    <property type="match status" value="1"/>
</dbReference>
<dbReference type="PROSITE" id="PS51918">
    <property type="entry name" value="RADICAL_SAM"/>
    <property type="match status" value="1"/>
</dbReference>
<name>B7LVG8_ESCF3</name>
<dbReference type="KEGG" id="efe:EFER_3898"/>
<dbReference type="Pfam" id="PF04055">
    <property type="entry name" value="Radical_SAM"/>
    <property type="match status" value="1"/>
</dbReference>